<feature type="domain" description="Putative zinc-ribbon" evidence="2">
    <location>
        <begin position="2"/>
        <end position="24"/>
    </location>
</feature>
<evidence type="ECO:0000256" key="1">
    <source>
        <dbReference type="SAM" id="Phobius"/>
    </source>
</evidence>
<keyword evidence="1" id="KW-0812">Transmembrane</keyword>
<feature type="transmembrane region" description="Helical" evidence="1">
    <location>
        <begin position="62"/>
        <end position="80"/>
    </location>
</feature>
<protein>
    <recommendedName>
        <fullName evidence="2">Putative zinc-ribbon domain-containing protein</fullName>
    </recommendedName>
</protein>
<name>A0A1F6CT46_HANXR</name>
<keyword evidence="1" id="KW-0472">Membrane</keyword>
<organism evidence="3 4">
    <name type="scientific">Handelsmanbacteria sp. (strain RIFCSPLOWO2_12_FULL_64_10)</name>
    <dbReference type="NCBI Taxonomy" id="1817868"/>
    <lineage>
        <taxon>Bacteria</taxon>
        <taxon>Candidatus Handelsmaniibacteriota</taxon>
    </lineage>
</organism>
<dbReference type="AlphaFoldDB" id="A0A1F6CT46"/>
<keyword evidence="1" id="KW-1133">Transmembrane helix</keyword>
<sequence>MMIRCPNCALHVRRDAVKCHHCGAYLSRSLAGLIRPNRVFAPWRMPTRADLRADLAARRRRVVRGAAAILFGAAILVITWRAQNRALDPAAHPISTTFEAFEKTFGPASPLTPEQKDLEFERYRGRYVRWEGTIVYLNAAEEAEPHASLRCASETQAFSTDVTLYIRPQDRYRLAARRVGDPLVYVGSLVDYGQDGAPVVVQDGRIIK</sequence>
<evidence type="ECO:0000259" key="2">
    <source>
        <dbReference type="Pfam" id="PF13248"/>
    </source>
</evidence>
<dbReference type="InterPro" id="IPR059113">
    <property type="entry name" value="Znf_ribbon"/>
</dbReference>
<comment type="caution">
    <text evidence="3">The sequence shown here is derived from an EMBL/GenBank/DDBJ whole genome shotgun (WGS) entry which is preliminary data.</text>
</comment>
<reference evidence="3 4" key="1">
    <citation type="journal article" date="2016" name="Nat. Commun.">
        <title>Thousands of microbial genomes shed light on interconnected biogeochemical processes in an aquifer system.</title>
        <authorList>
            <person name="Anantharaman K."/>
            <person name="Brown C.T."/>
            <person name="Hug L.A."/>
            <person name="Sharon I."/>
            <person name="Castelle C.J."/>
            <person name="Probst A.J."/>
            <person name="Thomas B.C."/>
            <person name="Singh A."/>
            <person name="Wilkins M.J."/>
            <person name="Karaoz U."/>
            <person name="Brodie E.L."/>
            <person name="Williams K.H."/>
            <person name="Hubbard S.S."/>
            <person name="Banfield J.F."/>
        </authorList>
    </citation>
    <scope>NUCLEOTIDE SEQUENCE [LARGE SCALE GENOMIC DNA]</scope>
    <source>
        <strain evidence="4">RIFCSPLOWO2_12_FULL_64_10</strain>
    </source>
</reference>
<dbReference type="Pfam" id="PF13248">
    <property type="entry name" value="Zn_ribbon_3"/>
    <property type="match status" value="1"/>
</dbReference>
<evidence type="ECO:0000313" key="3">
    <source>
        <dbReference type="EMBL" id="OGG52324.1"/>
    </source>
</evidence>
<dbReference type="Proteomes" id="UP000178606">
    <property type="component" value="Unassembled WGS sequence"/>
</dbReference>
<gene>
    <name evidence="3" type="ORF">A3F84_25335</name>
</gene>
<dbReference type="EMBL" id="MFKF01000141">
    <property type="protein sequence ID" value="OGG52324.1"/>
    <property type="molecule type" value="Genomic_DNA"/>
</dbReference>
<accession>A0A1F6CT46</accession>
<proteinExistence type="predicted"/>
<evidence type="ECO:0000313" key="4">
    <source>
        <dbReference type="Proteomes" id="UP000178606"/>
    </source>
</evidence>